<reference evidence="17" key="3">
    <citation type="submission" date="2025-09" db="UniProtKB">
        <authorList>
            <consortium name="Ensembl"/>
        </authorList>
    </citation>
    <scope>IDENTIFICATION</scope>
</reference>
<comment type="function">
    <text evidence="11">Acts as a guanine nucleotide exchange factor (GEF) for CDC42. Promotes formation of GPHN clusters.</text>
</comment>
<dbReference type="SUPFAM" id="SSF50044">
    <property type="entry name" value="SH3-domain"/>
    <property type="match status" value="1"/>
</dbReference>
<comment type="subunit">
    <text evidence="2">Interacts with GPHN.</text>
</comment>
<feature type="compositionally biased region" description="Polar residues" evidence="13">
    <location>
        <begin position="389"/>
        <end position="400"/>
    </location>
</feature>
<evidence type="ECO:0000259" key="14">
    <source>
        <dbReference type="PROSITE" id="PS50002"/>
    </source>
</evidence>
<feature type="region of interest" description="Disordered" evidence="13">
    <location>
        <begin position="335"/>
        <end position="354"/>
    </location>
</feature>
<dbReference type="SUPFAM" id="SSF48065">
    <property type="entry name" value="DBL homology domain (DH-domain)"/>
    <property type="match status" value="1"/>
</dbReference>
<dbReference type="Gene3D" id="2.30.29.30">
    <property type="entry name" value="Pleckstrin-homology domain (PH domain)/Phosphotyrosine-binding domain (PTB)"/>
    <property type="match status" value="1"/>
</dbReference>
<feature type="region of interest" description="Disordered" evidence="13">
    <location>
        <begin position="375"/>
        <end position="410"/>
    </location>
</feature>
<evidence type="ECO:0000256" key="11">
    <source>
        <dbReference type="ARBA" id="ARBA00043844"/>
    </source>
</evidence>
<evidence type="ECO:0000313" key="17">
    <source>
        <dbReference type="Ensembl" id="ENSENLP00000030237.1"/>
    </source>
</evidence>
<dbReference type="GO" id="GO:0005737">
    <property type="term" value="C:cytoplasm"/>
    <property type="evidence" value="ECO:0007669"/>
    <property type="project" value="UniProtKB-SubCell"/>
</dbReference>
<reference evidence="17" key="2">
    <citation type="submission" date="2025-08" db="UniProtKB">
        <authorList>
            <consortium name="Ensembl"/>
        </authorList>
    </citation>
    <scope>IDENTIFICATION</scope>
</reference>
<keyword evidence="7" id="KW-0770">Synapse</keyword>
<dbReference type="PROSITE" id="PS50003">
    <property type="entry name" value="PH_DOMAIN"/>
    <property type="match status" value="1"/>
</dbReference>
<feature type="compositionally biased region" description="Polar residues" evidence="13">
    <location>
        <begin position="504"/>
        <end position="529"/>
    </location>
</feature>
<dbReference type="PROSITE" id="PS50002">
    <property type="entry name" value="SH3"/>
    <property type="match status" value="1"/>
</dbReference>
<feature type="domain" description="SH3" evidence="14">
    <location>
        <begin position="620"/>
        <end position="679"/>
    </location>
</feature>
<dbReference type="InterPro" id="IPR035728">
    <property type="entry name" value="ARHGEF9_SH3"/>
</dbReference>
<dbReference type="SUPFAM" id="SSF50729">
    <property type="entry name" value="PH domain-like"/>
    <property type="match status" value="1"/>
</dbReference>
<dbReference type="Ensembl" id="ENSENLT00000031119.1">
    <property type="protein sequence ID" value="ENSENLP00000030237.1"/>
    <property type="gene ID" value="ENSENLG00000013356.1"/>
</dbReference>
<feature type="domain" description="DH" evidence="16">
    <location>
        <begin position="718"/>
        <end position="902"/>
    </location>
</feature>
<comment type="subcellular location">
    <subcellularLocation>
        <location evidence="1">Cytoplasm</location>
    </subcellularLocation>
    <subcellularLocation>
        <location evidence="10">Postsynaptic density</location>
    </subcellularLocation>
</comment>
<feature type="region of interest" description="Disordered" evidence="13">
    <location>
        <begin position="197"/>
        <end position="253"/>
    </location>
</feature>
<dbReference type="InterPro" id="IPR000219">
    <property type="entry name" value="DH_dom"/>
</dbReference>
<dbReference type="SMART" id="SM00326">
    <property type="entry name" value="SH3"/>
    <property type="match status" value="1"/>
</dbReference>
<dbReference type="SMART" id="SM00233">
    <property type="entry name" value="PH"/>
    <property type="match status" value="1"/>
</dbReference>
<dbReference type="CDD" id="cd01224">
    <property type="entry name" value="PH_Collybistin_ASEF"/>
    <property type="match status" value="1"/>
</dbReference>
<dbReference type="SMART" id="SM00325">
    <property type="entry name" value="RhoGEF"/>
    <property type="match status" value="1"/>
</dbReference>
<dbReference type="Proteomes" id="UP000472264">
    <property type="component" value="Chromosome 10"/>
</dbReference>
<dbReference type="FunFam" id="1.20.900.10:FF:000002">
    <property type="entry name" value="Rho guanine nucleotide exchange factor 9"/>
    <property type="match status" value="1"/>
</dbReference>
<proteinExistence type="predicted"/>
<reference evidence="17" key="1">
    <citation type="submission" date="2021-04" db="EMBL/GenBank/DDBJ databases">
        <authorList>
            <consortium name="Wellcome Sanger Institute Data Sharing"/>
        </authorList>
    </citation>
    <scope>NUCLEOTIDE SEQUENCE [LARGE SCALE GENOMIC DNA]</scope>
</reference>
<evidence type="ECO:0000256" key="6">
    <source>
        <dbReference type="ARBA" id="ARBA00022658"/>
    </source>
</evidence>
<evidence type="ECO:0000313" key="18">
    <source>
        <dbReference type="Proteomes" id="UP000472264"/>
    </source>
</evidence>
<dbReference type="AlphaFoldDB" id="A0A665VG59"/>
<feature type="compositionally biased region" description="Basic and acidic residues" evidence="13">
    <location>
        <begin position="472"/>
        <end position="487"/>
    </location>
</feature>
<feature type="region of interest" description="Disordered" evidence="13">
    <location>
        <begin position="423"/>
        <end position="530"/>
    </location>
</feature>
<keyword evidence="18" id="KW-1185">Reference proteome</keyword>
<dbReference type="InterPro" id="IPR036028">
    <property type="entry name" value="SH3-like_dom_sf"/>
</dbReference>
<accession>A0A665VG59</accession>
<dbReference type="CDD" id="cd11975">
    <property type="entry name" value="SH3_ARHGEF9"/>
    <property type="match status" value="1"/>
</dbReference>
<feature type="domain" description="PH" evidence="15">
    <location>
        <begin position="933"/>
        <end position="1040"/>
    </location>
</feature>
<dbReference type="Pfam" id="PF00621">
    <property type="entry name" value="RhoGEF"/>
    <property type="match status" value="1"/>
</dbReference>
<evidence type="ECO:0000256" key="1">
    <source>
        <dbReference type="ARBA" id="ARBA00004496"/>
    </source>
</evidence>
<keyword evidence="4 12" id="KW-0728">SH3 domain</keyword>
<evidence type="ECO:0000256" key="12">
    <source>
        <dbReference type="PROSITE-ProRule" id="PRU00192"/>
    </source>
</evidence>
<organism evidence="17 18">
    <name type="scientific">Echeneis naucrates</name>
    <name type="common">Live sharksucker</name>
    <dbReference type="NCBI Taxonomy" id="173247"/>
    <lineage>
        <taxon>Eukaryota</taxon>
        <taxon>Metazoa</taxon>
        <taxon>Chordata</taxon>
        <taxon>Craniata</taxon>
        <taxon>Vertebrata</taxon>
        <taxon>Euteleostomi</taxon>
        <taxon>Actinopterygii</taxon>
        <taxon>Neopterygii</taxon>
        <taxon>Teleostei</taxon>
        <taxon>Neoteleostei</taxon>
        <taxon>Acanthomorphata</taxon>
        <taxon>Carangaria</taxon>
        <taxon>Carangiformes</taxon>
        <taxon>Echeneidae</taxon>
        <taxon>Echeneis</taxon>
    </lineage>
</organism>
<dbReference type="Gene3D" id="1.20.900.10">
    <property type="entry name" value="Dbl homology (DH) domain"/>
    <property type="match status" value="1"/>
</dbReference>
<feature type="compositionally biased region" description="Low complexity" evidence="13">
    <location>
        <begin position="378"/>
        <end position="388"/>
    </location>
</feature>
<feature type="region of interest" description="Disordered" evidence="13">
    <location>
        <begin position="33"/>
        <end position="72"/>
    </location>
</feature>
<feature type="compositionally biased region" description="Low complexity" evidence="13">
    <location>
        <begin position="462"/>
        <end position="471"/>
    </location>
</feature>
<keyword evidence="5" id="KW-0963">Cytoplasm</keyword>
<feature type="compositionally biased region" description="Polar residues" evidence="13">
    <location>
        <begin position="49"/>
        <end position="59"/>
    </location>
</feature>
<sequence>MEQTDSSAPESNNPNGFVNRVFNVSLDVKNETSTVYIQETGPGPVEGQEGTQAASSQSPVKDRQEVNRRPRATGGIWKILNRKRAVSELERRPHSMILPGEASIPKLSFADKVRSFKKLKSPSVFRARSGKLSTAKSSSTFVDDESFCHDIGTPQQSSRGTLRHRGKRHSYAGYTAEFDCSFEDIDLSAPIDGHQPTVAGETVTQNGCKPSERVSYTKRGHNNSTNCNKNAASYEEPSIKSSPSTHPRRRRRQRDVWSYLRRISLLGKANPVYSERSFDSELHSMDKTIDSDYGSVDFESVRDIQPPPIKQPDTKGQFGGLFKFFNSVAETARKWRTTSRSFSPPEGERTQMSSARALQRTMDNIHSVSLTLHSEGLPVSQPSPSSPVNAKSLNSSNFNSDAPEPVTGGQSPKVALKAFRASPGSQAVNGLQSSEVTDRHIDRDTNHSPTAILENHVPQSGTKTQTKTVAQVKRDPLHSLSQEEKVEGQTGNEQDSRDAPPASHQIQEVNVQSQQSDKESTTNSVPATDSTEEIFKALSRPPGVSPLEPPLRASLHRCRSLPLPPSTLTALALLLPQSVDLGQPSSSVRLRSGDSGSCRRRRLLRPGSEPLQVNILISGGSIVNAEAVWDHVTMADRELAFKAGDVIKVLDASNKDWWWGQIDEEEGWFPASFVRLWVNQEDGGAEPAEGTSEVQNGHLDPTNDCLCLGSPLQNRDQMRANVINEIMSTERHYIKHLKDICEGYLRQCRKRVDMFNDDQLKVIFGNIEDIYRFQMGFVRDLEKQYNTEEPHLSEIGPCFLEHQDGFWIYSEYCNNHLDACMELSKLMRDGRYQHFFEACRLLQQMIDIAIDGFLLTPVQKICKYPLQLAELLKYTAQEHSDYRYVAAALAVMRNVTQQINERKRRLENIDKIAQWQASVLDWEGDDILDRSSELIYTGELSWIYQPYGRSQQRVFFLFDHQLVLCKKDLIRRDILYYKGRIDMDRYEVRDAIDGRDDDFNVSVKNAFKLCNKDSEEIHIFLAKKPEEKIRWLRAFHEERKMVQEDEKIGFEISEYQKRQAAMTVRKVTKQKGVNRCTPPSYPPPQDPLSAGQYEVTEDMAQGEVFEFSQSKRGQAPFWQNFSRLAPFKK</sequence>
<dbReference type="CDD" id="cd00160">
    <property type="entry name" value="RhoGEF"/>
    <property type="match status" value="1"/>
</dbReference>
<evidence type="ECO:0000259" key="16">
    <source>
        <dbReference type="PROSITE" id="PS50010"/>
    </source>
</evidence>
<dbReference type="PANTHER" id="PTHR47544">
    <property type="entry name" value="RHO GUANINE NUCLEOTIDE EXCHANGE FACTOR 4"/>
    <property type="match status" value="1"/>
</dbReference>
<evidence type="ECO:0000256" key="13">
    <source>
        <dbReference type="SAM" id="MobiDB-lite"/>
    </source>
</evidence>
<evidence type="ECO:0000256" key="3">
    <source>
        <dbReference type="ARBA" id="ARBA00017486"/>
    </source>
</evidence>
<dbReference type="InterPro" id="IPR035899">
    <property type="entry name" value="DBL_dom_sf"/>
</dbReference>
<evidence type="ECO:0000256" key="7">
    <source>
        <dbReference type="ARBA" id="ARBA00023018"/>
    </source>
</evidence>
<gene>
    <name evidence="17" type="primary">arhgef9</name>
</gene>
<dbReference type="GO" id="GO:0014069">
    <property type="term" value="C:postsynaptic density"/>
    <property type="evidence" value="ECO:0007669"/>
    <property type="project" value="UniProtKB-SubCell"/>
</dbReference>
<evidence type="ECO:0000256" key="2">
    <source>
        <dbReference type="ARBA" id="ARBA00011232"/>
    </source>
</evidence>
<dbReference type="GO" id="GO:0005085">
    <property type="term" value="F:guanyl-nucleotide exchange factor activity"/>
    <property type="evidence" value="ECO:0007669"/>
    <property type="project" value="UniProtKB-KW"/>
</dbReference>
<dbReference type="PROSITE" id="PS50010">
    <property type="entry name" value="DH_2"/>
    <property type="match status" value="1"/>
</dbReference>
<evidence type="ECO:0000256" key="8">
    <source>
        <dbReference type="ARBA" id="ARBA00031572"/>
    </source>
</evidence>
<evidence type="ECO:0000256" key="10">
    <source>
        <dbReference type="ARBA" id="ARBA00034105"/>
    </source>
</evidence>
<dbReference type="FunFam" id="2.30.29.30:FF:000015">
    <property type="entry name" value="Rho guanine nucleotide exchange factor 9"/>
    <property type="match status" value="1"/>
</dbReference>
<dbReference type="FunFam" id="2.30.30.40:FF:000037">
    <property type="entry name" value="Rho guanine nucleotide exchange factor 9"/>
    <property type="match status" value="1"/>
</dbReference>
<dbReference type="InterPro" id="IPR055251">
    <property type="entry name" value="SOS1_NGEF_PH"/>
</dbReference>
<name>A0A665VG59_ECHNA</name>
<protein>
    <recommendedName>
        <fullName evidence="3">Rho guanine nucleotide exchange factor 9</fullName>
    </recommendedName>
    <alternativeName>
        <fullName evidence="8">Collybistin</fullName>
    </alternativeName>
    <alternativeName>
        <fullName evidence="9">Rac/Cdc42 guanine nucleotide exchange factor 9</fullName>
    </alternativeName>
</protein>
<feature type="compositionally biased region" description="Basic and acidic residues" evidence="13">
    <location>
        <begin position="436"/>
        <end position="446"/>
    </location>
</feature>
<dbReference type="InterPro" id="IPR001452">
    <property type="entry name" value="SH3_domain"/>
</dbReference>
<dbReference type="Pfam" id="PF22697">
    <property type="entry name" value="SOS1_NGEF_PH"/>
    <property type="match status" value="1"/>
</dbReference>
<keyword evidence="6" id="KW-0344">Guanine-nucleotide releasing factor</keyword>
<dbReference type="InterPro" id="IPR001849">
    <property type="entry name" value="PH_domain"/>
</dbReference>
<evidence type="ECO:0000259" key="15">
    <source>
        <dbReference type="PROSITE" id="PS50003"/>
    </source>
</evidence>
<feature type="compositionally biased region" description="Polar residues" evidence="13">
    <location>
        <begin position="222"/>
        <end position="231"/>
    </location>
</feature>
<dbReference type="Pfam" id="PF07653">
    <property type="entry name" value="SH3_2"/>
    <property type="match status" value="1"/>
</dbReference>
<evidence type="ECO:0000256" key="5">
    <source>
        <dbReference type="ARBA" id="ARBA00022490"/>
    </source>
</evidence>
<evidence type="ECO:0000256" key="9">
    <source>
        <dbReference type="ARBA" id="ARBA00032237"/>
    </source>
</evidence>
<feature type="compositionally biased region" description="Polar residues" evidence="13">
    <location>
        <begin position="423"/>
        <end position="435"/>
    </location>
</feature>
<dbReference type="InterPro" id="IPR011993">
    <property type="entry name" value="PH-like_dom_sf"/>
</dbReference>
<evidence type="ECO:0000256" key="4">
    <source>
        <dbReference type="ARBA" id="ARBA00022443"/>
    </source>
</evidence>
<dbReference type="PANTHER" id="PTHR47544:SF4">
    <property type="entry name" value="RHO GUANINE NUCLEOTIDE EXCHANGE FACTOR 9"/>
    <property type="match status" value="1"/>
</dbReference>
<dbReference type="Gene3D" id="2.30.30.40">
    <property type="entry name" value="SH3 Domains"/>
    <property type="match status" value="1"/>
</dbReference>